<dbReference type="GO" id="GO:0016491">
    <property type="term" value="F:oxidoreductase activity"/>
    <property type="evidence" value="ECO:0007669"/>
    <property type="project" value="UniProtKB-KW"/>
</dbReference>
<proteinExistence type="inferred from homology"/>
<dbReference type="Gene3D" id="3.50.50.60">
    <property type="entry name" value="FAD/NAD(P)-binding domain"/>
    <property type="match status" value="1"/>
</dbReference>
<protein>
    <recommendedName>
        <fullName evidence="6">FAD-binding domain-containing protein</fullName>
    </recommendedName>
</protein>
<dbReference type="Pfam" id="PF01494">
    <property type="entry name" value="FAD_binding_3"/>
    <property type="match status" value="1"/>
</dbReference>
<dbReference type="InterPro" id="IPR051104">
    <property type="entry name" value="FAD_monoxygenase"/>
</dbReference>
<reference evidence="7" key="1">
    <citation type="submission" date="2022-10" db="EMBL/GenBank/DDBJ databases">
        <title>Tapping the CABI collections for fungal endophytes: first genome assemblies for Collariella, Neodidymelliopsis, Ascochyta clinopodiicola, Didymella pomorum, Didymosphaeria variabile, Neocosmospora piperis and Neocucurbitaria cava.</title>
        <authorList>
            <person name="Hill R."/>
        </authorList>
    </citation>
    <scope>NUCLEOTIDE SEQUENCE</scope>
    <source>
        <strain evidence="7">IMI 355082</strain>
    </source>
</reference>
<feature type="transmembrane region" description="Helical" evidence="5">
    <location>
        <begin position="12"/>
        <end position="30"/>
    </location>
</feature>
<dbReference type="PANTHER" id="PTHR46720">
    <property type="entry name" value="HYDROXYLASE, PUTATIVE (AFU_ORTHOLOGUE AFUA_3G01460)-RELATED"/>
    <property type="match status" value="1"/>
</dbReference>
<keyword evidence="8" id="KW-1185">Reference proteome</keyword>
<keyword evidence="4" id="KW-0560">Oxidoreductase</keyword>
<evidence type="ECO:0000256" key="1">
    <source>
        <dbReference type="ARBA" id="ARBA00007992"/>
    </source>
</evidence>
<dbReference type="SUPFAM" id="SSF51905">
    <property type="entry name" value="FAD/NAD(P)-binding domain"/>
    <property type="match status" value="1"/>
</dbReference>
<evidence type="ECO:0000313" key="7">
    <source>
        <dbReference type="EMBL" id="KAJ4394875.1"/>
    </source>
</evidence>
<keyword evidence="5" id="KW-0472">Membrane</keyword>
<accession>A0A9W8YXX0</accession>
<dbReference type="PRINTS" id="PR00420">
    <property type="entry name" value="RNGMNOXGNASE"/>
</dbReference>
<evidence type="ECO:0000256" key="3">
    <source>
        <dbReference type="ARBA" id="ARBA00022827"/>
    </source>
</evidence>
<name>A0A9W8YXX0_9PEZI</name>
<dbReference type="InterPro" id="IPR002938">
    <property type="entry name" value="FAD-bd"/>
</dbReference>
<gene>
    <name evidence="7" type="ORF">N0V93_004095</name>
</gene>
<comment type="similarity">
    <text evidence="1">Belongs to the paxM FAD-dependent monooxygenase family.</text>
</comment>
<organism evidence="7 8">
    <name type="scientific">Gnomoniopsis smithogilvyi</name>
    <dbReference type="NCBI Taxonomy" id="1191159"/>
    <lineage>
        <taxon>Eukaryota</taxon>
        <taxon>Fungi</taxon>
        <taxon>Dikarya</taxon>
        <taxon>Ascomycota</taxon>
        <taxon>Pezizomycotina</taxon>
        <taxon>Sordariomycetes</taxon>
        <taxon>Sordariomycetidae</taxon>
        <taxon>Diaporthales</taxon>
        <taxon>Gnomoniaceae</taxon>
        <taxon>Gnomoniopsis</taxon>
    </lineage>
</organism>
<evidence type="ECO:0000256" key="2">
    <source>
        <dbReference type="ARBA" id="ARBA00022630"/>
    </source>
</evidence>
<comment type="caution">
    <text evidence="7">The sequence shown here is derived from an EMBL/GenBank/DDBJ whole genome shotgun (WGS) entry which is preliminary data.</text>
</comment>
<dbReference type="EMBL" id="JAPEVB010000002">
    <property type="protein sequence ID" value="KAJ4394875.1"/>
    <property type="molecule type" value="Genomic_DNA"/>
</dbReference>
<keyword evidence="3" id="KW-0274">FAD</keyword>
<dbReference type="InterPro" id="IPR036188">
    <property type="entry name" value="FAD/NAD-bd_sf"/>
</dbReference>
<evidence type="ECO:0000256" key="5">
    <source>
        <dbReference type="SAM" id="Phobius"/>
    </source>
</evidence>
<dbReference type="PANTHER" id="PTHR46720:SF3">
    <property type="entry name" value="FAD-BINDING DOMAIN-CONTAINING PROTEIN-RELATED"/>
    <property type="match status" value="1"/>
</dbReference>
<dbReference type="Proteomes" id="UP001140453">
    <property type="component" value="Unassembled WGS sequence"/>
</dbReference>
<dbReference type="GO" id="GO:0044550">
    <property type="term" value="P:secondary metabolite biosynthetic process"/>
    <property type="evidence" value="ECO:0007669"/>
    <property type="project" value="TreeGrafter"/>
</dbReference>
<feature type="domain" description="FAD-binding" evidence="6">
    <location>
        <begin position="193"/>
        <end position="397"/>
    </location>
</feature>
<evidence type="ECO:0000259" key="6">
    <source>
        <dbReference type="Pfam" id="PF01494"/>
    </source>
</evidence>
<dbReference type="GO" id="GO:0071949">
    <property type="term" value="F:FAD binding"/>
    <property type="evidence" value="ECO:0007669"/>
    <property type="project" value="InterPro"/>
</dbReference>
<dbReference type="OrthoDB" id="417877at2759"/>
<evidence type="ECO:0000256" key="4">
    <source>
        <dbReference type="ARBA" id="ARBA00023002"/>
    </source>
</evidence>
<sequence length="460" mass="49751">MASRGTTKPFTIAIIGGGIGGVSLALSLAAQNVPFHIYESAPSFGEIGAGVTFGPNVIRAIQGISPEMLRAYAKHVTTNEPPDMADAFLTYRCAHRGADVTEEAYRAWTPEKLFNLVGQVQEIDGMTFPVRCSVHRAHLLDELVRLLPVDSASFGKALVKIEEITEEGGGGGGSGGGGGQAKLYFADGSTDVASAVIGCDGIKSVTRKHVHGDGVTAEYSGFFGYRAMAPRKAYEQVLGEEIAATGNHFLCPNGYTISYPVDHGSALNMFATCVQPGSTWADNEWKVKSSEEELLSDLRGWHPGVLQLLVKHGNGEKWAMFHSPHNHPYYRGRICLLGDAAHATTPHMGAGAGMAIEDGFILGRLLGAAKSSVDLPYVFKAYDAVRRPRTQDVVRESKDNVARYQAISCAEGQELERLKEESHAEFGKIFNFDLDESLTAAISLFHEYQGPREREITNCR</sequence>
<keyword evidence="5" id="KW-1133">Transmembrane helix</keyword>
<dbReference type="AlphaFoldDB" id="A0A9W8YXX0"/>
<keyword evidence="5" id="KW-0812">Transmembrane</keyword>
<keyword evidence="2" id="KW-0285">Flavoprotein</keyword>
<evidence type="ECO:0000313" key="8">
    <source>
        <dbReference type="Proteomes" id="UP001140453"/>
    </source>
</evidence>
<dbReference type="SUPFAM" id="SSF54373">
    <property type="entry name" value="FAD-linked reductases, C-terminal domain"/>
    <property type="match status" value="1"/>
</dbReference>